<accession>E6Z1C5</accession>
<name>E6Z1C5_BARSR</name>
<gene>
    <name evidence="1" type="ORF">BARSC_190186</name>
</gene>
<organism evidence="1">
    <name type="scientific">Bartonella schoenbuchensis (strain DSM 13525 / NCTC 13165 / R1)</name>
    <dbReference type="NCBI Taxonomy" id="687861"/>
    <lineage>
        <taxon>Bacteria</taxon>
        <taxon>Pseudomonadati</taxon>
        <taxon>Pseudomonadota</taxon>
        <taxon>Alphaproteobacteria</taxon>
        <taxon>Hyphomicrobiales</taxon>
        <taxon>Bartonellaceae</taxon>
        <taxon>Bartonella</taxon>
    </lineage>
</organism>
<evidence type="ECO:0000313" key="1">
    <source>
        <dbReference type="EMBL" id="CBI82913.1"/>
    </source>
</evidence>
<reference evidence="1" key="1">
    <citation type="journal article" date="2011" name="PLoS Genet.">
        <title>Parallel evolution of a type IV secretion system in radiating lineages of the host-restricted bacterial pathogen Bartonella.</title>
        <authorList>
            <person name="Engel P."/>
            <person name="Salzburger W."/>
            <person name="Liesch M."/>
            <person name="Chang C.C."/>
            <person name="Maruyama S."/>
            <person name="Lanz C."/>
            <person name="Calteau A."/>
            <person name="Lajus A."/>
            <person name="Medigue C."/>
            <person name="Schuster S.C."/>
            <person name="Dehio C."/>
        </authorList>
    </citation>
    <scope>NUCLEOTIDE SEQUENCE</scope>
    <source>
        <strain evidence="1">R1</strain>
    </source>
</reference>
<protein>
    <submittedName>
        <fullName evidence="1">Uncharacterized protein</fullName>
    </submittedName>
</protein>
<sequence length="71" mass="7499">MLVGGGCWGEDAESLVLEDGSGGVIGMFGREVLGVECMLGGFGWRGWVCKGGSEGRVMCDRGMLERGGRER</sequence>
<dbReference type="EMBL" id="FN645524">
    <property type="protein sequence ID" value="CBI82913.1"/>
    <property type="molecule type" value="Genomic_DNA"/>
</dbReference>
<dbReference type="AlphaFoldDB" id="E6Z1C5"/>
<proteinExistence type="predicted"/>